<dbReference type="KEGG" id="ppso:QPJ95_18915"/>
<dbReference type="PANTHER" id="PTHR33055">
    <property type="entry name" value="TRANSPOSASE FOR INSERTION SEQUENCE ELEMENT IS1111A"/>
    <property type="match status" value="1"/>
</dbReference>
<name>A0A9Y2P0G5_9RHOB</name>
<evidence type="ECO:0000259" key="1">
    <source>
        <dbReference type="Pfam" id="PF02371"/>
    </source>
</evidence>
<protein>
    <submittedName>
        <fullName evidence="2">Transposase</fullName>
    </submittedName>
</protein>
<dbReference type="AlphaFoldDB" id="A0A9Y2P0G5"/>
<dbReference type="EMBL" id="CP127247">
    <property type="protein sequence ID" value="WIY24571.1"/>
    <property type="molecule type" value="Genomic_DNA"/>
</dbReference>
<dbReference type="GO" id="GO:0004803">
    <property type="term" value="F:transposase activity"/>
    <property type="evidence" value="ECO:0007669"/>
    <property type="project" value="InterPro"/>
</dbReference>
<sequence>MTVPGVGPIAALTFKAAVDDPTRFKRSPTVGTHFGLTPRRYQSGGHDNPVRISKAGDSDVRAALYAAGNALLMRSIAQSQIKSWGMRLMRTKGRRRAVVAVARKLAVLLHRMWVDGAEFRQEQLGSAA</sequence>
<dbReference type="GO" id="GO:0006313">
    <property type="term" value="P:DNA transposition"/>
    <property type="evidence" value="ECO:0007669"/>
    <property type="project" value="InterPro"/>
</dbReference>
<gene>
    <name evidence="2" type="ORF">QPJ95_18915</name>
</gene>
<dbReference type="Pfam" id="PF02371">
    <property type="entry name" value="Transposase_20"/>
    <property type="match status" value="1"/>
</dbReference>
<keyword evidence="3" id="KW-1185">Reference proteome</keyword>
<proteinExistence type="predicted"/>
<dbReference type="PANTHER" id="PTHR33055:SF3">
    <property type="entry name" value="PUTATIVE TRANSPOSASE FOR IS117-RELATED"/>
    <property type="match status" value="1"/>
</dbReference>
<dbReference type="GO" id="GO:0003677">
    <property type="term" value="F:DNA binding"/>
    <property type="evidence" value="ECO:0007669"/>
    <property type="project" value="InterPro"/>
</dbReference>
<organism evidence="2 3">
    <name type="scientific">Parasedimentitalea psychrophila</name>
    <dbReference type="NCBI Taxonomy" id="2997337"/>
    <lineage>
        <taxon>Bacteria</taxon>
        <taxon>Pseudomonadati</taxon>
        <taxon>Pseudomonadota</taxon>
        <taxon>Alphaproteobacteria</taxon>
        <taxon>Rhodobacterales</taxon>
        <taxon>Paracoccaceae</taxon>
        <taxon>Parasedimentitalea</taxon>
    </lineage>
</organism>
<dbReference type="InterPro" id="IPR047650">
    <property type="entry name" value="Transpos_IS110"/>
</dbReference>
<dbReference type="Proteomes" id="UP001238334">
    <property type="component" value="Chromosome"/>
</dbReference>
<feature type="domain" description="Transposase IS116/IS110/IS902 C-terminal" evidence="1">
    <location>
        <begin position="1"/>
        <end position="74"/>
    </location>
</feature>
<reference evidence="2 3" key="1">
    <citation type="submission" date="2023-06" db="EMBL/GenBank/DDBJ databases">
        <title>Parasedimentitalea psychrophila sp. nov., a psychrophilic bacterium isolated from deep-sea sediment.</title>
        <authorList>
            <person name="Li A."/>
        </authorList>
    </citation>
    <scope>NUCLEOTIDE SEQUENCE [LARGE SCALE GENOMIC DNA]</scope>
    <source>
        <strain evidence="2 3">QS115</strain>
    </source>
</reference>
<evidence type="ECO:0000313" key="3">
    <source>
        <dbReference type="Proteomes" id="UP001238334"/>
    </source>
</evidence>
<dbReference type="InterPro" id="IPR003346">
    <property type="entry name" value="Transposase_20"/>
</dbReference>
<accession>A0A9Y2P0G5</accession>
<evidence type="ECO:0000313" key="2">
    <source>
        <dbReference type="EMBL" id="WIY24571.1"/>
    </source>
</evidence>